<name>A0A8C0L5N5_CANLU</name>
<dbReference type="PANTHER" id="PTHR23053:SF0">
    <property type="entry name" value="HYDROCEPHALUS-INDUCING PROTEIN HOMOLOG"/>
    <property type="match status" value="1"/>
</dbReference>
<dbReference type="Pfam" id="PF24816">
    <property type="entry name" value="Ig_CFAP65__9th"/>
    <property type="match status" value="1"/>
</dbReference>
<reference evidence="9" key="2">
    <citation type="submission" date="2025-09" db="UniProtKB">
        <authorList>
            <consortium name="Ensembl"/>
        </authorList>
    </citation>
    <scope>IDENTIFICATION</scope>
</reference>
<keyword evidence="10" id="KW-1185">Reference proteome</keyword>
<protein>
    <recommendedName>
        <fullName evidence="11">HYDIN axonemal central pair apparatus protein</fullName>
    </recommendedName>
</protein>
<keyword evidence="4" id="KW-0282">Flagellum</keyword>
<reference evidence="9" key="1">
    <citation type="submission" date="2025-08" db="UniProtKB">
        <authorList>
            <consortium name="Ensembl"/>
        </authorList>
    </citation>
    <scope>IDENTIFICATION</scope>
</reference>
<evidence type="ECO:0000256" key="6">
    <source>
        <dbReference type="ARBA" id="ARBA00023273"/>
    </source>
</evidence>
<dbReference type="GO" id="GO:1904158">
    <property type="term" value="P:axonemal central apparatus assembly"/>
    <property type="evidence" value="ECO:0007669"/>
    <property type="project" value="TreeGrafter"/>
</dbReference>
<evidence type="ECO:0000256" key="3">
    <source>
        <dbReference type="ARBA" id="ARBA00022490"/>
    </source>
</evidence>
<dbReference type="GO" id="GO:0031514">
    <property type="term" value="C:motile cilium"/>
    <property type="evidence" value="ECO:0007669"/>
    <property type="project" value="UniProtKB-SubCell"/>
</dbReference>
<keyword evidence="3" id="KW-0963">Cytoplasm</keyword>
<sequence length="726" mass="82062">AESLGLFKRNPRLWNKVNSGLITCRRLEESMGAFQMGLVEMLKGFKSKVLPPLSPRVVTKEEVNRMLTPSEFLKEMSLTTEQRLANTRLMCRPQIIELLDMGETTHQKFSGIDLDQALFQPFPSEIVFQNYTPCEVYEVPLVLRNNDKIPRMVKVVEESSPYFRVVSPKDIGHKVAPGVPSIFRILFTPEENKDYAHVLTCITEREKFIVPIKARGARAILDFPDELNFSTCPVKYSTQKILLVRNIGNKDAVFHIKTHRPFSVEPSVGTLNVGESMQLEVEFEPRTVGSHSKRLFVHYDTGEKVFLSLYGAAIDMNIRLDRNSLFIEKTYISLASQRTVTIHNRSNIIAHFQWKIFATQEEEDREKCRVCDDLSKEEKNETDEFLEECIIDPSLRERLSILSRTFENQRRLVQADSMLFLSNIFTIEPLEGDIWPNSSAEITVYFNPLEAKLYQQTVYCDISGREIRLPLRIRGEGMGPKIHFNFELLDIGKVFVGSIHCYEAMLSNKGSIDALFNVIPPTSALGACFVFSPKEGIIEPNGVQAVQISFSSAILGHFEEEFLVNVNGSPEPVKLIIRGCVIGPTFHFNVPALHFGDVSFGFPHTLICSLNNTSLVPMTFKLRVPGDGNGRKSISTCEQYSDNKIPSWNKDKIPIMKPKEFTITPSSGTIRPQGFAAIRVTLCSNTVQKYELALVVDVEGIGEEVLALLITARYHAHLLSIFLSLP</sequence>
<evidence type="ECO:0000256" key="2">
    <source>
        <dbReference type="ARBA" id="ARBA00004496"/>
    </source>
</evidence>
<dbReference type="AlphaFoldDB" id="A0A8C0L5N5"/>
<accession>A0A8C0L5N5</accession>
<dbReference type="InterPro" id="IPR056344">
    <property type="entry name" value="Ig_CFAP65-like_9th"/>
</dbReference>
<dbReference type="InterPro" id="IPR033305">
    <property type="entry name" value="Hydin-like"/>
</dbReference>
<organism evidence="9 10">
    <name type="scientific">Canis lupus dingo</name>
    <name type="common">dingo</name>
    <dbReference type="NCBI Taxonomy" id="286419"/>
    <lineage>
        <taxon>Eukaryota</taxon>
        <taxon>Metazoa</taxon>
        <taxon>Chordata</taxon>
        <taxon>Craniata</taxon>
        <taxon>Vertebrata</taxon>
        <taxon>Euteleostomi</taxon>
        <taxon>Mammalia</taxon>
        <taxon>Eutheria</taxon>
        <taxon>Laurasiatheria</taxon>
        <taxon>Carnivora</taxon>
        <taxon>Caniformia</taxon>
        <taxon>Canidae</taxon>
        <taxon>Canis</taxon>
    </lineage>
</organism>
<evidence type="ECO:0000256" key="1">
    <source>
        <dbReference type="ARBA" id="ARBA00004230"/>
    </source>
</evidence>
<dbReference type="SUPFAM" id="SSF49354">
    <property type="entry name" value="PapD-like"/>
    <property type="match status" value="1"/>
</dbReference>
<dbReference type="Pfam" id="PF22544">
    <property type="entry name" value="HYDIN_VesB_CFA65-like_Ig"/>
    <property type="match status" value="2"/>
</dbReference>
<dbReference type="InterPro" id="IPR013783">
    <property type="entry name" value="Ig-like_fold"/>
</dbReference>
<dbReference type="GO" id="GO:0005930">
    <property type="term" value="C:axoneme"/>
    <property type="evidence" value="ECO:0007669"/>
    <property type="project" value="TreeGrafter"/>
</dbReference>
<dbReference type="PANTHER" id="PTHR23053">
    <property type="entry name" value="DLEC1 DELETED IN LUNG AND ESOPHAGEAL CANCER 1"/>
    <property type="match status" value="1"/>
</dbReference>
<dbReference type="InterPro" id="IPR008962">
    <property type="entry name" value="PapD-like_sf"/>
</dbReference>
<keyword evidence="6" id="KW-0966">Cell projection</keyword>
<feature type="domain" description="HYDIN/VesB/CFA65-like Ig-like" evidence="7">
    <location>
        <begin position="480"/>
        <end position="580"/>
    </location>
</feature>
<evidence type="ECO:0000313" key="9">
    <source>
        <dbReference type="Ensembl" id="ENSCAFP00020026560.1"/>
    </source>
</evidence>
<evidence type="ECO:0000259" key="8">
    <source>
        <dbReference type="Pfam" id="PF24816"/>
    </source>
</evidence>
<evidence type="ECO:0000259" key="7">
    <source>
        <dbReference type="Pfam" id="PF22544"/>
    </source>
</evidence>
<feature type="domain" description="HYDIN/VesB/CFA65-like Ig-like" evidence="7">
    <location>
        <begin position="219"/>
        <end position="312"/>
    </location>
</feature>
<dbReference type="Gene3D" id="2.60.40.10">
    <property type="entry name" value="Immunoglobulins"/>
    <property type="match status" value="4"/>
</dbReference>
<dbReference type="InterPro" id="IPR053879">
    <property type="entry name" value="HYDIN_VesB_CFA65-like_Ig"/>
</dbReference>
<keyword evidence="5" id="KW-0969">Cilium</keyword>
<evidence type="ECO:0000256" key="5">
    <source>
        <dbReference type="ARBA" id="ARBA00023069"/>
    </source>
</evidence>
<dbReference type="GO" id="GO:0003341">
    <property type="term" value="P:cilium movement"/>
    <property type="evidence" value="ECO:0007669"/>
    <property type="project" value="TreeGrafter"/>
</dbReference>
<evidence type="ECO:0008006" key="11">
    <source>
        <dbReference type="Google" id="ProtNLM"/>
    </source>
</evidence>
<dbReference type="GeneTree" id="ENSGT00610000086095"/>
<dbReference type="Proteomes" id="UP000694391">
    <property type="component" value="Unplaced"/>
</dbReference>
<evidence type="ECO:0000313" key="10">
    <source>
        <dbReference type="Proteomes" id="UP000694391"/>
    </source>
</evidence>
<dbReference type="Ensembl" id="ENSCAFT00020030684.1">
    <property type="protein sequence ID" value="ENSCAFP00020026560.1"/>
    <property type="gene ID" value="ENSCAFG00020020877.1"/>
</dbReference>
<feature type="domain" description="CFAP65-like ninth Ig-like" evidence="8">
    <location>
        <begin position="604"/>
        <end position="700"/>
    </location>
</feature>
<evidence type="ECO:0000256" key="4">
    <source>
        <dbReference type="ARBA" id="ARBA00022846"/>
    </source>
</evidence>
<comment type="subcellular location">
    <subcellularLocation>
        <location evidence="1">Cell projection</location>
        <location evidence="1">Cilium</location>
        <location evidence="1">Flagellum</location>
    </subcellularLocation>
    <subcellularLocation>
        <location evidence="2">Cytoplasm</location>
    </subcellularLocation>
</comment>
<proteinExistence type="predicted"/>